<accession>A0A1F8FED4</accession>
<name>A0A1F8FED4_9BACT</name>
<sequence>MNQSKKPILFVVATLNHYRNYITTGALKSVNGSFVFLVHPALAGKDFGVNKDKIIPYVYPGEKGSFYKHIVGLGCWRYQNKDPGLAMYVKGFSPRKKKIYKILTRTPFYQFAKWFFLLRGRDNRLDDIVSRINPSVIIVPAAVYGGLDLELARIAKKSNIPSFFLIENWDNLGGRMIYPYTPNYLGVWSCQGAEHAVRFRNFPEKNIFILGTSRFINYFRREGQNLSSPYPFKFMLYAGSSLPYNELEVLHKLDDLVGKYRPDLKVVFRPGLVQHARNCPDVFFEYDFKNIILDIPARAYYKKEAGHKVKDGFNPVYSPDMSYFPRLFANMEFMVCPLSTMMLEGLIFSKRVYGLAHDDGLHWRNLKYLYETYEHFRGIERVKNSSIIHRLEDLEKIFTSPEWFKSSEDQIDTDYFISNDTGNYPLNLKKAVSAILSNHELA</sequence>
<dbReference type="Proteomes" id="UP000177167">
    <property type="component" value="Unassembled WGS sequence"/>
</dbReference>
<reference evidence="1 2" key="1">
    <citation type="journal article" date="2016" name="Nat. Commun.">
        <title>Thousands of microbial genomes shed light on interconnected biogeochemical processes in an aquifer system.</title>
        <authorList>
            <person name="Anantharaman K."/>
            <person name="Brown C.T."/>
            <person name="Hug L.A."/>
            <person name="Sharon I."/>
            <person name="Castelle C.J."/>
            <person name="Probst A.J."/>
            <person name="Thomas B.C."/>
            <person name="Singh A."/>
            <person name="Wilkins M.J."/>
            <person name="Karaoz U."/>
            <person name="Brodie E.L."/>
            <person name="Williams K.H."/>
            <person name="Hubbard S.S."/>
            <person name="Banfield J.F."/>
        </authorList>
    </citation>
    <scope>NUCLEOTIDE SEQUENCE [LARGE SCALE GENOMIC DNA]</scope>
</reference>
<dbReference type="AlphaFoldDB" id="A0A1F8FED4"/>
<evidence type="ECO:0008006" key="3">
    <source>
        <dbReference type="Google" id="ProtNLM"/>
    </source>
</evidence>
<comment type="caution">
    <text evidence="1">The sequence shown here is derived from an EMBL/GenBank/DDBJ whole genome shotgun (WGS) entry which is preliminary data.</text>
</comment>
<evidence type="ECO:0000313" key="2">
    <source>
        <dbReference type="Proteomes" id="UP000177167"/>
    </source>
</evidence>
<evidence type="ECO:0000313" key="1">
    <source>
        <dbReference type="EMBL" id="OGN10616.1"/>
    </source>
</evidence>
<protein>
    <recommendedName>
        <fullName evidence="3">Glycosyltransferase subfamily 4-like N-terminal domain-containing protein</fullName>
    </recommendedName>
</protein>
<proteinExistence type="predicted"/>
<gene>
    <name evidence="1" type="ORF">A3J46_05405</name>
</gene>
<dbReference type="EMBL" id="MGJP01000003">
    <property type="protein sequence ID" value="OGN10616.1"/>
    <property type="molecule type" value="Genomic_DNA"/>
</dbReference>
<organism evidence="1 2">
    <name type="scientific">Candidatus Yanofskybacteria bacterium RIFCSPHIGHO2_02_FULL_41_11</name>
    <dbReference type="NCBI Taxonomy" id="1802675"/>
    <lineage>
        <taxon>Bacteria</taxon>
        <taxon>Candidatus Yanofskyibacteriota</taxon>
    </lineage>
</organism>